<dbReference type="Gene3D" id="2.160.20.10">
    <property type="entry name" value="Single-stranded right-handed beta-helix, Pectin lyase-like"/>
    <property type="match status" value="2"/>
</dbReference>
<organism evidence="1 2">
    <name type="scientific">Aetokthonos hydrillicola Thurmond2011</name>
    <dbReference type="NCBI Taxonomy" id="2712845"/>
    <lineage>
        <taxon>Bacteria</taxon>
        <taxon>Bacillati</taxon>
        <taxon>Cyanobacteriota</taxon>
        <taxon>Cyanophyceae</taxon>
        <taxon>Nostocales</taxon>
        <taxon>Hapalosiphonaceae</taxon>
        <taxon>Aetokthonos</taxon>
    </lineage>
</organism>
<proteinExistence type="predicted"/>
<comment type="caution">
    <text evidence="1">The sequence shown here is derived from an EMBL/GenBank/DDBJ whole genome shotgun (WGS) entry which is preliminary data.</text>
</comment>
<dbReference type="SUPFAM" id="SSF51126">
    <property type="entry name" value="Pectin lyase-like"/>
    <property type="match status" value="3"/>
</dbReference>
<keyword evidence="2" id="KW-1185">Reference proteome</keyword>
<accession>A0AAP5MCQ7</accession>
<sequence>MHGFGWEGCYSNVHLDPNGNVFITVRDRVALNGRSTDGDFASSIVTKVEENAMGKGSNLEIFTNSLQLSNGAQLVSATFGIGDAGSISISARERVFVNSSGAFSRVESTGRGNSGNLQITTDNLEVANLSQLSASTLGVGNAGNVIITANRASIIDSDVLSRVGRTAMGKGGNVQITANVLEVVNGGSFIVNTLGIGDAGNIIINARDHVLFSGISADGNFPSGAFSEVFLSNARGNGGNIQIATKTLEVTNGAQVFAGTSSAGNAGNIVISANNILLTKSLLSAESASVDGGNITLNARDILLLRNRSLISATAGIAQQGGNGGNITINAPNGFVVSSPNENSDITANAFSGRGGNVDITAQGVFGIQFRPSLTPQSDITASSQFGISGAVEINTRDTDPSRGLITLSTVTENPPKLVSSSCTAFNETAGGNNFTITGRGGLPPSPYEPLTSDAIWSDTRRPLTTVHQNQPKKQAAKIKHKPIEIVPATGWVFNRKGEVTLISSVSNAPSTPTSCAAR</sequence>
<name>A0AAP5MCQ7_9CYAN</name>
<gene>
    <name evidence="1" type="ORF">G7B40_033615</name>
</gene>
<dbReference type="Proteomes" id="UP000667802">
    <property type="component" value="Unassembled WGS sequence"/>
</dbReference>
<dbReference type="RefSeq" id="WP_208343593.1">
    <property type="nucleotide sequence ID" value="NZ_CAWQFN010000344.1"/>
</dbReference>
<dbReference type="EMBL" id="JAALHA020000024">
    <property type="protein sequence ID" value="MDR9899462.1"/>
    <property type="molecule type" value="Genomic_DNA"/>
</dbReference>
<dbReference type="AlphaFoldDB" id="A0AAP5MCQ7"/>
<dbReference type="InterPro" id="IPR011050">
    <property type="entry name" value="Pectin_lyase_fold/virulence"/>
</dbReference>
<dbReference type="InterPro" id="IPR012334">
    <property type="entry name" value="Pectin_lyas_fold"/>
</dbReference>
<protein>
    <submittedName>
        <fullName evidence="1">S-layer family protein</fullName>
    </submittedName>
</protein>
<evidence type="ECO:0000313" key="2">
    <source>
        <dbReference type="Proteomes" id="UP000667802"/>
    </source>
</evidence>
<reference evidence="2" key="1">
    <citation type="journal article" date="2021" name="Science">
        <title>Hunting the eagle killer: A cyanobacterial neurotoxin causes vacuolar myelinopathy.</title>
        <authorList>
            <person name="Breinlinger S."/>
            <person name="Phillips T.J."/>
            <person name="Haram B.N."/>
            <person name="Mares J."/>
            <person name="Martinez Yerena J.A."/>
            <person name="Hrouzek P."/>
            <person name="Sobotka R."/>
            <person name="Henderson W.M."/>
            <person name="Schmieder P."/>
            <person name="Williams S.M."/>
            <person name="Lauderdale J.D."/>
            <person name="Wilde H.D."/>
            <person name="Gerrin W."/>
            <person name="Kust A."/>
            <person name="Washington J.W."/>
            <person name="Wagner C."/>
            <person name="Geier B."/>
            <person name="Liebeke M."/>
            <person name="Enke H."/>
            <person name="Niedermeyer T.H.J."/>
            <person name="Wilde S.B."/>
        </authorList>
    </citation>
    <scope>NUCLEOTIDE SEQUENCE [LARGE SCALE GENOMIC DNA]</scope>
    <source>
        <strain evidence="2">Thurmond2011</strain>
    </source>
</reference>
<evidence type="ECO:0000313" key="1">
    <source>
        <dbReference type="EMBL" id="MDR9899462.1"/>
    </source>
</evidence>